<dbReference type="Proteomes" id="UP001245683">
    <property type="component" value="Unassembled WGS sequence"/>
</dbReference>
<keyword evidence="2" id="KW-0812">Transmembrane</keyword>
<evidence type="ECO:0000256" key="2">
    <source>
        <dbReference type="SAM" id="Phobius"/>
    </source>
</evidence>
<accession>A0AAE4NXF4</accession>
<dbReference type="AlphaFoldDB" id="A0AAE4NXF4"/>
<reference evidence="3 4" key="1">
    <citation type="submission" date="2023-08" db="EMBL/GenBank/DDBJ databases">
        <title>Draft genome sequence of Thermococcus waiotapuensis WT1T, a thermophilic sulphur-dependent archaeon from order Thermococcales.</title>
        <authorList>
            <person name="Manners S.H."/>
            <person name="Carere C.R."/>
            <person name="Dhami M.K."/>
            <person name="Dobson R.C.J."/>
            <person name="Stott M.B."/>
        </authorList>
    </citation>
    <scope>NUCLEOTIDE SEQUENCE [LARGE SCALE GENOMIC DNA]</scope>
    <source>
        <strain evidence="3 4">WT1</strain>
    </source>
</reference>
<organism evidence="3 4">
    <name type="scientific">Thermococcus waiotapuensis</name>
    <dbReference type="NCBI Taxonomy" id="90909"/>
    <lineage>
        <taxon>Archaea</taxon>
        <taxon>Methanobacteriati</taxon>
        <taxon>Methanobacteriota</taxon>
        <taxon>Thermococci</taxon>
        <taxon>Thermococcales</taxon>
        <taxon>Thermococcaceae</taxon>
        <taxon>Thermococcus</taxon>
    </lineage>
</organism>
<keyword evidence="4" id="KW-1185">Reference proteome</keyword>
<sequence length="124" mass="14007">MDIKEFLKSMDWGKVVEYSVEAVLIGWFTYLFAYQNYLLYRWHRGLELPPKLPFILVGSLAGLLFFVYEIGRLLKATSRKLPASAAPSETPVSEEETGPADESEFTSPVPDGEEGQQSPRDKAF</sequence>
<keyword evidence="2" id="KW-0472">Membrane</keyword>
<gene>
    <name evidence="3" type="ORF">RBI02_08000</name>
</gene>
<evidence type="ECO:0000313" key="3">
    <source>
        <dbReference type="EMBL" id="MDV3104475.1"/>
    </source>
</evidence>
<evidence type="ECO:0000313" key="4">
    <source>
        <dbReference type="Proteomes" id="UP001245683"/>
    </source>
</evidence>
<feature type="transmembrane region" description="Helical" evidence="2">
    <location>
        <begin position="52"/>
        <end position="71"/>
    </location>
</feature>
<protein>
    <submittedName>
        <fullName evidence="3">Uncharacterized protein</fullName>
    </submittedName>
</protein>
<proteinExistence type="predicted"/>
<dbReference type="EMBL" id="JAVDZE010000004">
    <property type="protein sequence ID" value="MDV3104475.1"/>
    <property type="molecule type" value="Genomic_DNA"/>
</dbReference>
<name>A0AAE4NXF4_9EURY</name>
<keyword evidence="2" id="KW-1133">Transmembrane helix</keyword>
<dbReference type="RefSeq" id="WP_315342773.1">
    <property type="nucleotide sequence ID" value="NZ_JAVDZE010000004.1"/>
</dbReference>
<feature type="compositionally biased region" description="Acidic residues" evidence="1">
    <location>
        <begin position="92"/>
        <end position="104"/>
    </location>
</feature>
<feature type="transmembrane region" description="Helical" evidence="2">
    <location>
        <begin position="12"/>
        <end position="32"/>
    </location>
</feature>
<comment type="caution">
    <text evidence="3">The sequence shown here is derived from an EMBL/GenBank/DDBJ whole genome shotgun (WGS) entry which is preliminary data.</text>
</comment>
<evidence type="ECO:0000256" key="1">
    <source>
        <dbReference type="SAM" id="MobiDB-lite"/>
    </source>
</evidence>
<feature type="region of interest" description="Disordered" evidence="1">
    <location>
        <begin position="79"/>
        <end position="124"/>
    </location>
</feature>